<accession>A0A6I8RP76</accession>
<dbReference type="PROSITE" id="PS50095">
    <property type="entry name" value="PLAT"/>
    <property type="match status" value="1"/>
</dbReference>
<dbReference type="PROSITE" id="PS50826">
    <property type="entry name" value="RUN"/>
    <property type="match status" value="2"/>
</dbReference>
<comment type="similarity">
    <text evidence="2">Belongs to the RAB6IP1 family.</text>
</comment>
<dbReference type="Pfam" id="PF01477">
    <property type="entry name" value="PLAT"/>
    <property type="match status" value="1"/>
</dbReference>
<dbReference type="InterPro" id="IPR005112">
    <property type="entry name" value="dDENN_dom"/>
</dbReference>
<dbReference type="Gene3D" id="3.40.50.11500">
    <property type="match status" value="1"/>
</dbReference>
<evidence type="ECO:0000256" key="3">
    <source>
        <dbReference type="ARBA" id="ARBA00022658"/>
    </source>
</evidence>
<dbReference type="Bgee" id="ENSXETG00000002680">
    <property type="expression patterns" value="Expressed in 2-cell stage embryo and 12 other cell types or tissues"/>
</dbReference>
<reference evidence="11" key="1">
    <citation type="journal article" date="2010" name="Science">
        <title>The genome of the Western clawed frog Xenopus tropicalis.</title>
        <authorList>
            <person name="Hellsten U."/>
            <person name="Harland R.M."/>
            <person name="Gilchrist M.J."/>
            <person name="Hendrix D."/>
            <person name="Jurka J."/>
            <person name="Kapitonov V."/>
            <person name="Ovcharenko I."/>
            <person name="Putnam N.H."/>
            <person name="Shu S."/>
            <person name="Taher L."/>
            <person name="Blitz I.L."/>
            <person name="Blumberg B."/>
            <person name="Dichmann D.S."/>
            <person name="Dubchak I."/>
            <person name="Amaya E."/>
            <person name="Detter J.C."/>
            <person name="Fletcher R."/>
            <person name="Gerhard D.S."/>
            <person name="Goodstein D."/>
            <person name="Graves T."/>
            <person name="Grigoriev I.V."/>
            <person name="Grimwood J."/>
            <person name="Kawashima T."/>
            <person name="Lindquist E."/>
            <person name="Lucas S.M."/>
            <person name="Mead P.E."/>
            <person name="Mitros T."/>
            <person name="Ogino H."/>
            <person name="Ohta Y."/>
            <person name="Poliakov A.V."/>
            <person name="Pollet N."/>
            <person name="Robert J."/>
            <person name="Salamov A."/>
            <person name="Sater A.K."/>
            <person name="Schmutz J."/>
            <person name="Terry A."/>
            <person name="Vize P.D."/>
            <person name="Warren W.C."/>
            <person name="Wells D."/>
            <person name="Wills A."/>
            <person name="Wilson R.K."/>
            <person name="Zimmerman L.B."/>
            <person name="Zorn A.M."/>
            <person name="Grainger R."/>
            <person name="Grammer T."/>
            <person name="Khokha M.K."/>
            <person name="Richardson P.M."/>
            <person name="Rokhsar D.S."/>
        </authorList>
    </citation>
    <scope>NUCLEOTIDE SEQUENCE [LARGE SCALE GENOMIC DNA]</scope>
    <source>
        <strain evidence="11">Nigerian</strain>
    </source>
</reference>
<dbReference type="AlphaFoldDB" id="A0A6I8RP76"/>
<dbReference type="Gene3D" id="2.60.60.20">
    <property type="entry name" value="PLAT/LH2 domain"/>
    <property type="match status" value="1"/>
</dbReference>
<dbReference type="GO" id="GO:0016020">
    <property type="term" value="C:membrane"/>
    <property type="evidence" value="ECO:0007669"/>
    <property type="project" value="UniProtKB-SubCell"/>
</dbReference>
<dbReference type="GeneTree" id="ENSGT00940000153678"/>
<evidence type="ECO:0000259" key="10">
    <source>
        <dbReference type="PROSITE" id="PS50826"/>
    </source>
</evidence>
<dbReference type="InterPro" id="IPR037213">
    <property type="entry name" value="Run_dom_sf"/>
</dbReference>
<gene>
    <name evidence="11" type="primary">dennd5b</name>
</gene>
<feature type="compositionally biased region" description="Polar residues" evidence="7">
    <location>
        <begin position="1032"/>
        <end position="1042"/>
    </location>
</feature>
<feature type="domain" description="RUN" evidence="10">
    <location>
        <begin position="765"/>
        <end position="905"/>
    </location>
</feature>
<dbReference type="Xenbase" id="XB-GENE-1009600">
    <property type="gene designation" value="dennd5b"/>
</dbReference>
<dbReference type="InterPro" id="IPR047277">
    <property type="entry name" value="PLAT_RAB6IP1"/>
</dbReference>
<dbReference type="InterPro" id="IPR004012">
    <property type="entry name" value="Run_dom"/>
</dbReference>
<dbReference type="FunFam" id="1.20.58.900:FF:000003">
    <property type="entry name" value="DENN domain containing 5A"/>
    <property type="match status" value="1"/>
</dbReference>
<dbReference type="Gene3D" id="3.30.450.200">
    <property type="match status" value="1"/>
</dbReference>
<evidence type="ECO:0000259" key="8">
    <source>
        <dbReference type="PROSITE" id="PS50095"/>
    </source>
</evidence>
<dbReference type="Gene3D" id="1.20.58.900">
    <property type="match status" value="2"/>
</dbReference>
<dbReference type="InterPro" id="IPR001194">
    <property type="entry name" value="cDENN_dom"/>
</dbReference>
<dbReference type="InterPro" id="IPR037516">
    <property type="entry name" value="Tripartite_DENN"/>
</dbReference>
<evidence type="ECO:0000256" key="4">
    <source>
        <dbReference type="ARBA" id="ARBA00022737"/>
    </source>
</evidence>
<evidence type="ECO:0000259" key="9">
    <source>
        <dbReference type="PROSITE" id="PS50211"/>
    </source>
</evidence>
<dbReference type="Pfam" id="PF03455">
    <property type="entry name" value="dDENN"/>
    <property type="match status" value="1"/>
</dbReference>
<dbReference type="InterPro" id="IPR036392">
    <property type="entry name" value="PLAT/LH2_dom_sf"/>
</dbReference>
<name>A0A6I8RP76_XENTR</name>
<keyword evidence="5" id="KW-0472">Membrane</keyword>
<dbReference type="Pfam" id="PF03456">
    <property type="entry name" value="uDENN"/>
    <property type="match status" value="1"/>
</dbReference>
<dbReference type="SUPFAM" id="SSF49723">
    <property type="entry name" value="Lipase/lipooxygenase domain (PLAT/LH2 domain)"/>
    <property type="match status" value="1"/>
</dbReference>
<dbReference type="Pfam" id="PF02141">
    <property type="entry name" value="DENN"/>
    <property type="match status" value="1"/>
</dbReference>
<feature type="domain" description="RUN" evidence="10">
    <location>
        <begin position="1091"/>
        <end position="1242"/>
    </location>
</feature>
<dbReference type="InterPro" id="IPR043153">
    <property type="entry name" value="DENN_C"/>
</dbReference>
<comment type="caution">
    <text evidence="6">Lacks conserved residue(s) required for the propagation of feature annotation.</text>
</comment>
<dbReference type="SUPFAM" id="SSF140741">
    <property type="entry name" value="RUN domain-like"/>
    <property type="match status" value="2"/>
</dbReference>
<feature type="region of interest" description="Disordered" evidence="7">
    <location>
        <begin position="1023"/>
        <end position="1045"/>
    </location>
</feature>
<dbReference type="PANTHER" id="PTHR46070">
    <property type="entry name" value="PINSTRIPE, ISOFORM A"/>
    <property type="match status" value="1"/>
</dbReference>
<dbReference type="FunFam" id="2.60.60.20:FF:000001">
    <property type="entry name" value="DENN domain containing 5B"/>
    <property type="match status" value="1"/>
</dbReference>
<dbReference type="GO" id="GO:0031267">
    <property type="term" value="F:small GTPase binding"/>
    <property type="evidence" value="ECO:0007669"/>
    <property type="project" value="InterPro"/>
</dbReference>
<feature type="domain" description="UDENN" evidence="9">
    <location>
        <begin position="32"/>
        <end position="574"/>
    </location>
</feature>
<organism evidence="11">
    <name type="scientific">Xenopus tropicalis</name>
    <name type="common">Western clawed frog</name>
    <name type="synonym">Silurana tropicalis</name>
    <dbReference type="NCBI Taxonomy" id="8364"/>
    <lineage>
        <taxon>Eukaryota</taxon>
        <taxon>Metazoa</taxon>
        <taxon>Chordata</taxon>
        <taxon>Craniata</taxon>
        <taxon>Vertebrata</taxon>
        <taxon>Euteleostomi</taxon>
        <taxon>Amphibia</taxon>
        <taxon>Batrachia</taxon>
        <taxon>Anura</taxon>
        <taxon>Pipoidea</taxon>
        <taxon>Pipidae</taxon>
        <taxon>Xenopodinae</taxon>
        <taxon>Xenopus</taxon>
        <taxon>Silurana</taxon>
    </lineage>
</organism>
<evidence type="ECO:0000256" key="1">
    <source>
        <dbReference type="ARBA" id="ARBA00004370"/>
    </source>
</evidence>
<dbReference type="SMART" id="SM00800">
    <property type="entry name" value="uDENN"/>
    <property type="match status" value="1"/>
</dbReference>
<protein>
    <submittedName>
        <fullName evidence="11">DENN/MADD domain containing 5B</fullName>
    </submittedName>
</protein>
<dbReference type="InterPro" id="IPR001024">
    <property type="entry name" value="PLAT/LH2_dom"/>
</dbReference>
<evidence type="ECO:0000313" key="11">
    <source>
        <dbReference type="Ensembl" id="ENSXETP00000086931"/>
    </source>
</evidence>
<dbReference type="SMART" id="SM00799">
    <property type="entry name" value="DENN"/>
    <property type="match status" value="1"/>
</dbReference>
<dbReference type="GO" id="GO:0005085">
    <property type="term" value="F:guanyl-nucleotide exchange factor activity"/>
    <property type="evidence" value="ECO:0007669"/>
    <property type="project" value="UniProtKB-KW"/>
</dbReference>
<sequence length="1247" mass="141204">MSGPSGTAGPPCRLAHYFVICGTDADSGLEPDELAGENFEQSPLRRTFKSKVLAHYPQNVEWSPFDQDAVNMLCMPKGLSFRTQADDRDPEFHSFIITREDGSRTYGFVLTFYEEVTSRQICAAMQTLYQMHNAEQSNSVYASSSCSMDSLASSADESDDASLAKSQRYNSYDISKDTLYVSKCICLITPLPFMQSCRKFLTQLYKAVTSPQPPPLPLESYIHNILYEVPLPPPGRSLKFYGVYEAIVCQRPGPSELPLSDYPLRETFELLGLENLVQLFTCVLLEMQILLYSQDYQRLMTVAEGITSLLFPFQWQHVYVPILPASLLHFLDAPVPYLMGLQSKEGTDRSKLELPQEANLCFVDIDNHFIELPEEFPQFPNKLEFIQEISEVLLQYGIPPEGNLHCSESATKLKSLALDDWVNDKKNGNLSGNNINMYELLKGNETIARLQALTKRTGITMDKINLAAPLVDAEDEQKVQCAEKELQDYKLNVQLREVFANRFTQMFSDYEAFVIQSAHDMESWLNNREQMQNFDKASFLSDQPEPYLPFLSRFIETQMFATFIDNKIMSLWDEKEPLLRVFDSRIQKLRLYNGRAPALRSSNYKKCTALKEAAQAIEQRLTKIDHTAIHPHLLDMKIGQGKYEQGFFPKLQSDVLMTGPTNNNRWVSRSATAQRRKDKLRQHSEHLGLDNDLREKYMQEARSLGKTVRQPKLSDLSPAVIAQTNSKFVEGLLKECRMKTKRMLVEKMGHEAVELGHGEANITGLEENTLIASLCDLLERIWSHGLLVKQVHFMVISAPGPDRRKSDTGVSLPSLRVSLIQDMRHIQNLSEIKTDVGRARGWIRLSLEKKLLSQHLKQLLTNQSLTRKLYKRYAFLRCEEEKEQFLYHLLSLNAVDYFCFTSVFTTIMVPYRVVIIPIKKLSNAITTSNPWICVSGELGDTGVMQIPKNLLEMTFESQNLGKMTTVQLGHDNSGLLAKWLVDCVVVRSEITGHTYKFPCGRWLGKGVDDGSLERVLIGELITPTSDDDLGKQSRTPPQQKSPTVARRLSITSLTGKNIKPNAGQIQEGIGEAINNIVKHFHKPEKERGSLTVLLCGESGLVSALEQLFHHGFKSARIFQKSVFIWDFIEKAVAYFETTDQIGDGEADHLIPRSSCKTFCHYVNAIVAAPRHIGKDGKFQLLVCLGARDHLLALWIPLLAECPAITRMYEENALLRDPMTVNSLIRVLQTLQDFNIVLEGSLVKGVDV</sequence>
<dbReference type="Pfam" id="PF02759">
    <property type="entry name" value="RUN"/>
    <property type="match status" value="2"/>
</dbReference>
<dbReference type="InterPro" id="IPR047292">
    <property type="entry name" value="RUN2_DENND5B"/>
</dbReference>
<dbReference type="InterPro" id="IPR005113">
    <property type="entry name" value="uDENN_dom"/>
</dbReference>
<evidence type="ECO:0000256" key="6">
    <source>
        <dbReference type="PROSITE-ProRule" id="PRU00152"/>
    </source>
</evidence>
<comment type="subcellular location">
    <subcellularLocation>
        <location evidence="1">Membrane</location>
    </subcellularLocation>
</comment>
<evidence type="ECO:0000256" key="7">
    <source>
        <dbReference type="SAM" id="MobiDB-lite"/>
    </source>
</evidence>
<dbReference type="CDD" id="cd01757">
    <property type="entry name" value="PLAT_RAB6IP1"/>
    <property type="match status" value="1"/>
</dbReference>
<dbReference type="SMART" id="SM00801">
    <property type="entry name" value="dDENN"/>
    <property type="match status" value="1"/>
</dbReference>
<dbReference type="SMART" id="SM00593">
    <property type="entry name" value="RUN"/>
    <property type="match status" value="2"/>
</dbReference>
<dbReference type="FunFam" id="1.20.58.900:FF:000008">
    <property type="entry name" value="DENN domain containing 5B"/>
    <property type="match status" value="1"/>
</dbReference>
<dbReference type="CDD" id="cd17693">
    <property type="entry name" value="RUN2_DENND5B"/>
    <property type="match status" value="1"/>
</dbReference>
<dbReference type="Ensembl" id="ENSXETT00000104697">
    <property type="protein sequence ID" value="ENSXETP00000086931"/>
    <property type="gene ID" value="ENSXETG00000002680"/>
</dbReference>
<reference evidence="11" key="2">
    <citation type="submission" date="2020-05" db="UniProtKB">
        <authorList>
            <consortium name="Ensembl"/>
        </authorList>
    </citation>
    <scope>IDENTIFICATION</scope>
</reference>
<evidence type="ECO:0000256" key="5">
    <source>
        <dbReference type="ARBA" id="ARBA00023136"/>
    </source>
</evidence>
<dbReference type="InterPro" id="IPR047278">
    <property type="entry name" value="DEN5A/B"/>
</dbReference>
<dbReference type="Gene3D" id="6.10.250.800">
    <property type="match status" value="1"/>
</dbReference>
<keyword evidence="3" id="KW-0344">Guanine-nucleotide releasing factor</keyword>
<feature type="domain" description="PLAT" evidence="8">
    <location>
        <begin position="909"/>
        <end position="1017"/>
    </location>
</feature>
<dbReference type="PANTHER" id="PTHR46070:SF3">
    <property type="entry name" value="DENN DOMAIN-CONTAINING PROTEIN 5B"/>
    <property type="match status" value="1"/>
</dbReference>
<dbReference type="PROSITE" id="PS50211">
    <property type="entry name" value="DENN"/>
    <property type="match status" value="1"/>
</dbReference>
<proteinExistence type="inferred from homology"/>
<keyword evidence="4" id="KW-0677">Repeat</keyword>
<evidence type="ECO:0000256" key="2">
    <source>
        <dbReference type="ARBA" id="ARBA00006664"/>
    </source>
</evidence>